<sequence>MRARSSPGWTVRASIAFGGSRDPLRAEGAMTGRYLHLDEMSPWSDRLHHLEVIGIVDEAPGVKTFTFRSERDRWFRYRPGQFVTLELPAEGGPLLRTYTLSSSPSRPFSIAVTVKAQVDSIGTRWMFEHLRPGARIRAYGPTGQFTHVAHSAPRYLFVSAGSGVTPMMSMLRWMADCAPDSDVAFVTVARRPQDIIFRRELELLDRQMPNLSLAMIVRDNPPGETWSGHRGRLDAARLAMLVPDLTTREIFCCGPEAFMALIGGIVRDAGLDMARYHQESFGDAPANAPSEQVPPAEPVSVAAVTITFAASGVTATCDSGQTVLEAARQAGVRIPAACESGLCGTCKVMKHSGNVRMEHNGGILDDEIDEGYILACCSRPDRDLSVDA</sequence>
<keyword evidence="6" id="KW-0560">Oxidoreductase</keyword>
<evidence type="ECO:0000256" key="7">
    <source>
        <dbReference type="ARBA" id="ARBA00023004"/>
    </source>
</evidence>
<feature type="domain" description="FAD-binding FR-type" evidence="11">
    <location>
        <begin position="45"/>
        <end position="148"/>
    </location>
</feature>
<evidence type="ECO:0000256" key="6">
    <source>
        <dbReference type="ARBA" id="ARBA00023002"/>
    </source>
</evidence>
<dbReference type="EMBL" id="JAOBTW010000007">
    <property type="protein sequence ID" value="MDZ7281790.1"/>
    <property type="molecule type" value="Genomic_DNA"/>
</dbReference>
<evidence type="ECO:0000313" key="13">
    <source>
        <dbReference type="Proteomes" id="UP001292182"/>
    </source>
</evidence>
<dbReference type="SUPFAM" id="SSF52343">
    <property type="entry name" value="Ferredoxin reductase-like, C-terminal NADP-linked domain"/>
    <property type="match status" value="1"/>
</dbReference>
<dbReference type="Pfam" id="PF00175">
    <property type="entry name" value="NAD_binding_1"/>
    <property type="match status" value="1"/>
</dbReference>
<comment type="caution">
    <text evidence="12">The sequence shown here is derived from an EMBL/GenBank/DDBJ whole genome shotgun (WGS) entry which is preliminary data.</text>
</comment>
<keyword evidence="2" id="KW-0285">Flavoprotein</keyword>
<protein>
    <submittedName>
        <fullName evidence="12">Hybrid-cluster NAD(P)-dependent oxidoreductase</fullName>
    </submittedName>
</protein>
<evidence type="ECO:0000259" key="10">
    <source>
        <dbReference type="PROSITE" id="PS51085"/>
    </source>
</evidence>
<keyword evidence="3" id="KW-0001">2Fe-2S</keyword>
<evidence type="ECO:0000256" key="9">
    <source>
        <dbReference type="ARBA" id="ARBA00061434"/>
    </source>
</evidence>
<evidence type="ECO:0000256" key="8">
    <source>
        <dbReference type="ARBA" id="ARBA00023014"/>
    </source>
</evidence>
<dbReference type="Gene3D" id="3.10.20.30">
    <property type="match status" value="1"/>
</dbReference>
<dbReference type="PROSITE" id="PS51085">
    <property type="entry name" value="2FE2S_FER_2"/>
    <property type="match status" value="1"/>
</dbReference>
<dbReference type="InterPro" id="IPR006058">
    <property type="entry name" value="2Fe2S_fd_BS"/>
</dbReference>
<dbReference type="PROSITE" id="PS00197">
    <property type="entry name" value="2FE2S_FER_1"/>
    <property type="match status" value="1"/>
</dbReference>
<evidence type="ECO:0000313" key="12">
    <source>
        <dbReference type="EMBL" id="MDZ7281790.1"/>
    </source>
</evidence>
<dbReference type="InterPro" id="IPR017927">
    <property type="entry name" value="FAD-bd_FR_type"/>
</dbReference>
<evidence type="ECO:0000259" key="11">
    <source>
        <dbReference type="PROSITE" id="PS51384"/>
    </source>
</evidence>
<name>A0ABU5LPD8_9SPHN</name>
<dbReference type="CDD" id="cd00207">
    <property type="entry name" value="fer2"/>
    <property type="match status" value="1"/>
</dbReference>
<dbReference type="PRINTS" id="PR00410">
    <property type="entry name" value="PHEHYDRXLASE"/>
</dbReference>
<dbReference type="PANTHER" id="PTHR47354">
    <property type="entry name" value="NADH OXIDOREDUCTASE HCR"/>
    <property type="match status" value="1"/>
</dbReference>
<evidence type="ECO:0000256" key="5">
    <source>
        <dbReference type="ARBA" id="ARBA00022827"/>
    </source>
</evidence>
<dbReference type="InterPro" id="IPR001041">
    <property type="entry name" value="2Fe-2S_ferredoxin-type"/>
</dbReference>
<gene>
    <name evidence="12" type="ORF">N4G62_07090</name>
</gene>
<dbReference type="Proteomes" id="UP001292182">
    <property type="component" value="Unassembled WGS sequence"/>
</dbReference>
<evidence type="ECO:0000256" key="2">
    <source>
        <dbReference type="ARBA" id="ARBA00022630"/>
    </source>
</evidence>
<dbReference type="InterPro" id="IPR050415">
    <property type="entry name" value="MRET"/>
</dbReference>
<dbReference type="InterPro" id="IPR039261">
    <property type="entry name" value="FNR_nucleotide-bd"/>
</dbReference>
<dbReference type="Pfam" id="PF00970">
    <property type="entry name" value="FAD_binding_6"/>
    <property type="match status" value="1"/>
</dbReference>
<dbReference type="PROSITE" id="PS51384">
    <property type="entry name" value="FAD_FR"/>
    <property type="match status" value="1"/>
</dbReference>
<proteinExistence type="inferred from homology"/>
<keyword evidence="7" id="KW-0408">Iron</keyword>
<dbReference type="CDD" id="cd06215">
    <property type="entry name" value="FNR_iron_sulfur_binding_1"/>
    <property type="match status" value="1"/>
</dbReference>
<comment type="similarity">
    <text evidence="9">In the N-terminal section; belongs to the FAD-binding oxidoreductase type 6 family.</text>
</comment>
<keyword evidence="13" id="KW-1185">Reference proteome</keyword>
<evidence type="ECO:0000256" key="3">
    <source>
        <dbReference type="ARBA" id="ARBA00022714"/>
    </source>
</evidence>
<comment type="cofactor">
    <cofactor evidence="1">
        <name>FAD</name>
        <dbReference type="ChEBI" id="CHEBI:57692"/>
    </cofactor>
</comment>
<dbReference type="Gene3D" id="3.40.50.80">
    <property type="entry name" value="Nucleotide-binding domain of ferredoxin-NADP reductase (FNR) module"/>
    <property type="match status" value="1"/>
</dbReference>
<evidence type="ECO:0000256" key="1">
    <source>
        <dbReference type="ARBA" id="ARBA00001974"/>
    </source>
</evidence>
<dbReference type="InterPro" id="IPR001433">
    <property type="entry name" value="OxRdtase_FAD/NAD-bd"/>
</dbReference>
<dbReference type="PANTHER" id="PTHR47354:SF6">
    <property type="entry name" value="NADH OXIDOREDUCTASE HCR"/>
    <property type="match status" value="1"/>
</dbReference>
<keyword evidence="4" id="KW-0479">Metal-binding</keyword>
<dbReference type="Pfam" id="PF00111">
    <property type="entry name" value="Fer2"/>
    <property type="match status" value="1"/>
</dbReference>
<dbReference type="SUPFAM" id="SSF54292">
    <property type="entry name" value="2Fe-2S ferredoxin-like"/>
    <property type="match status" value="1"/>
</dbReference>
<accession>A0ABU5LPD8</accession>
<dbReference type="SUPFAM" id="SSF63380">
    <property type="entry name" value="Riboflavin synthase domain-like"/>
    <property type="match status" value="1"/>
</dbReference>
<dbReference type="Gene3D" id="2.40.30.10">
    <property type="entry name" value="Translation factors"/>
    <property type="match status" value="1"/>
</dbReference>
<evidence type="ECO:0000256" key="4">
    <source>
        <dbReference type="ARBA" id="ARBA00022723"/>
    </source>
</evidence>
<keyword evidence="8" id="KW-0411">Iron-sulfur</keyword>
<dbReference type="InterPro" id="IPR036010">
    <property type="entry name" value="2Fe-2S_ferredoxin-like_sf"/>
</dbReference>
<reference evidence="13" key="1">
    <citation type="submission" date="2023-07" db="EMBL/GenBank/DDBJ databases">
        <title>Whole genome sequence analysis of rice epiphytic Sphingomonas sanguinis OsEp_Plm_15B2.</title>
        <authorList>
            <person name="Sahu K.P."/>
            <person name="Asharani P."/>
            <person name="Reddy B."/>
            <person name="Kumar A."/>
        </authorList>
    </citation>
    <scope>NUCLEOTIDE SEQUENCE [LARGE SCALE GENOMIC DNA]</scope>
    <source>
        <strain evidence="13">OsEp_Plm_15B2</strain>
    </source>
</reference>
<organism evidence="12 13">
    <name type="scientific">Sphingomonas sanguinis</name>
    <dbReference type="NCBI Taxonomy" id="33051"/>
    <lineage>
        <taxon>Bacteria</taxon>
        <taxon>Pseudomonadati</taxon>
        <taxon>Pseudomonadota</taxon>
        <taxon>Alphaproteobacteria</taxon>
        <taxon>Sphingomonadales</taxon>
        <taxon>Sphingomonadaceae</taxon>
        <taxon>Sphingomonas</taxon>
    </lineage>
</organism>
<feature type="domain" description="2Fe-2S ferredoxin-type" evidence="10">
    <location>
        <begin position="302"/>
        <end position="388"/>
    </location>
</feature>
<dbReference type="InterPro" id="IPR017938">
    <property type="entry name" value="Riboflavin_synthase-like_b-brl"/>
</dbReference>
<keyword evidence="5" id="KW-0274">FAD</keyword>
<dbReference type="InterPro" id="IPR008333">
    <property type="entry name" value="Cbr1-like_FAD-bd_dom"/>
</dbReference>
<dbReference type="InterPro" id="IPR012675">
    <property type="entry name" value="Beta-grasp_dom_sf"/>
</dbReference>